<feature type="domain" description="FCP1 homology" evidence="9">
    <location>
        <begin position="165"/>
        <end position="343"/>
    </location>
</feature>
<dbReference type="PROSITE" id="PS50172">
    <property type="entry name" value="BRCT"/>
    <property type="match status" value="1"/>
</dbReference>
<comment type="catalytic activity">
    <reaction evidence="5 6">
        <text>O-phospho-L-threonyl-[protein] + H2O = L-threonyl-[protein] + phosphate</text>
        <dbReference type="Rhea" id="RHEA:47004"/>
        <dbReference type="Rhea" id="RHEA-COMP:11060"/>
        <dbReference type="Rhea" id="RHEA-COMP:11605"/>
        <dbReference type="ChEBI" id="CHEBI:15377"/>
        <dbReference type="ChEBI" id="CHEBI:30013"/>
        <dbReference type="ChEBI" id="CHEBI:43474"/>
        <dbReference type="ChEBI" id="CHEBI:61977"/>
        <dbReference type="EC" id="3.1.3.16"/>
    </reaction>
</comment>
<evidence type="ECO:0000259" key="8">
    <source>
        <dbReference type="PROSITE" id="PS50172"/>
    </source>
</evidence>
<evidence type="ECO:0000313" key="10">
    <source>
        <dbReference type="EMBL" id="KAJ4346997.1"/>
    </source>
</evidence>
<evidence type="ECO:0000256" key="4">
    <source>
        <dbReference type="ARBA" id="ARBA00047761"/>
    </source>
</evidence>
<dbReference type="Gene3D" id="3.40.50.1000">
    <property type="entry name" value="HAD superfamily/HAD-like"/>
    <property type="match status" value="1"/>
</dbReference>
<dbReference type="CDD" id="cd17729">
    <property type="entry name" value="BRCT_CTDP1"/>
    <property type="match status" value="1"/>
</dbReference>
<comment type="catalytic activity">
    <reaction evidence="4 6">
        <text>O-phospho-L-seryl-[protein] + H2O = L-seryl-[protein] + phosphate</text>
        <dbReference type="Rhea" id="RHEA:20629"/>
        <dbReference type="Rhea" id="RHEA-COMP:9863"/>
        <dbReference type="Rhea" id="RHEA-COMP:11604"/>
        <dbReference type="ChEBI" id="CHEBI:15377"/>
        <dbReference type="ChEBI" id="CHEBI:29999"/>
        <dbReference type="ChEBI" id="CHEBI:43474"/>
        <dbReference type="ChEBI" id="CHEBI:83421"/>
        <dbReference type="EC" id="3.1.3.16"/>
    </reaction>
</comment>
<protein>
    <recommendedName>
        <fullName evidence="6">RNA polymerase II subunit A C-terminal domain phosphatase</fullName>
        <ecNumber evidence="6">3.1.3.16</ecNumber>
    </recommendedName>
</protein>
<gene>
    <name evidence="10" type="primary">fcp1</name>
    <name evidence="10" type="ORF">N0V89_010931</name>
</gene>
<dbReference type="NCBIfam" id="TIGR02250">
    <property type="entry name" value="FCP1_euk"/>
    <property type="match status" value="1"/>
</dbReference>
<evidence type="ECO:0000256" key="3">
    <source>
        <dbReference type="ARBA" id="ARBA00023242"/>
    </source>
</evidence>
<reference evidence="10" key="1">
    <citation type="submission" date="2022-10" db="EMBL/GenBank/DDBJ databases">
        <title>Tapping the CABI collections for fungal endophytes: first genome assemblies for Collariella, Neodidymelliopsis, Ascochyta clinopodiicola, Didymella pomorum, Didymosphaeria variabile, Neocosmospora piperis and Neocucurbitaria cava.</title>
        <authorList>
            <person name="Hill R."/>
        </authorList>
    </citation>
    <scope>NUCLEOTIDE SEQUENCE</scope>
    <source>
        <strain evidence="10">IMI 356815</strain>
    </source>
</reference>
<dbReference type="InterPro" id="IPR036412">
    <property type="entry name" value="HAD-like_sf"/>
</dbReference>
<feature type="compositionally biased region" description="Acidic residues" evidence="7">
    <location>
        <begin position="649"/>
        <end position="664"/>
    </location>
</feature>
<comment type="caution">
    <text evidence="10">The sequence shown here is derived from an EMBL/GenBank/DDBJ whole genome shotgun (WGS) entry which is preliminary data.</text>
</comment>
<feature type="region of interest" description="Disordered" evidence="7">
    <location>
        <begin position="368"/>
        <end position="390"/>
    </location>
</feature>
<feature type="compositionally biased region" description="Basic and acidic residues" evidence="7">
    <location>
        <begin position="449"/>
        <end position="464"/>
    </location>
</feature>
<evidence type="ECO:0000256" key="2">
    <source>
        <dbReference type="ARBA" id="ARBA00022801"/>
    </source>
</evidence>
<dbReference type="Gene3D" id="3.40.50.10190">
    <property type="entry name" value="BRCT domain"/>
    <property type="match status" value="1"/>
</dbReference>
<evidence type="ECO:0000256" key="1">
    <source>
        <dbReference type="ARBA" id="ARBA00004123"/>
    </source>
</evidence>
<dbReference type="OrthoDB" id="10249888at2759"/>
<feature type="compositionally biased region" description="Polar residues" evidence="7">
    <location>
        <begin position="706"/>
        <end position="717"/>
    </location>
</feature>
<comment type="function">
    <text evidence="6">This promotes the activity of RNA polymerase II.</text>
</comment>
<dbReference type="PANTHER" id="PTHR23081:SF36">
    <property type="entry name" value="RNA POLYMERASE II SUBUNIT A C-TERMINAL DOMAIN PHOSPHATASE"/>
    <property type="match status" value="1"/>
</dbReference>
<dbReference type="CDD" id="cd07521">
    <property type="entry name" value="HAD_FCP1-like"/>
    <property type="match status" value="1"/>
</dbReference>
<organism evidence="10 11">
    <name type="scientific">Didymosphaeria variabile</name>
    <dbReference type="NCBI Taxonomy" id="1932322"/>
    <lineage>
        <taxon>Eukaryota</taxon>
        <taxon>Fungi</taxon>
        <taxon>Dikarya</taxon>
        <taxon>Ascomycota</taxon>
        <taxon>Pezizomycotina</taxon>
        <taxon>Dothideomycetes</taxon>
        <taxon>Pleosporomycetidae</taxon>
        <taxon>Pleosporales</taxon>
        <taxon>Massarineae</taxon>
        <taxon>Didymosphaeriaceae</taxon>
        <taxon>Didymosphaeria</taxon>
    </lineage>
</organism>
<keyword evidence="3 6" id="KW-0539">Nucleus</keyword>
<dbReference type="PANTHER" id="PTHR23081">
    <property type="entry name" value="RNA POLYMERASE II CTD PHOSPHATASE"/>
    <property type="match status" value="1"/>
</dbReference>
<dbReference type="SUPFAM" id="SSF56784">
    <property type="entry name" value="HAD-like"/>
    <property type="match status" value="1"/>
</dbReference>
<keyword evidence="11" id="KW-1185">Reference proteome</keyword>
<dbReference type="SUPFAM" id="SSF52113">
    <property type="entry name" value="BRCT domain"/>
    <property type="match status" value="1"/>
</dbReference>
<evidence type="ECO:0000256" key="5">
    <source>
        <dbReference type="ARBA" id="ARBA00048336"/>
    </source>
</evidence>
<dbReference type="Proteomes" id="UP001140513">
    <property type="component" value="Unassembled WGS sequence"/>
</dbReference>
<dbReference type="InterPro" id="IPR023214">
    <property type="entry name" value="HAD_sf"/>
</dbReference>
<dbReference type="InterPro" id="IPR039189">
    <property type="entry name" value="Fcp1"/>
</dbReference>
<sequence length="826" mass="92773">MDSDTHTEPMKIGAPNGLHYPITVTDIAKQQGDDVARFQPLFHYSFESLREETNKWGDTKEVLHKFFASFEAPVDGQIETWHIKKDQVVSRPGTLLLEITEPCTHEEQFGGLCTMCGKDMTEVNYLTEKLDITRATVNMTHDNTALLVSHKEARKAEEAAKTRLLEAKKLTLIVDLDQTVIHTTCERTIAEWKDDPTNPNYKFVKDVEGFQLADDNVAHIAANWYYVKKRPGLKDFFDNMSQLYEMHIYTMATRAYAQAVAKIIDPDRKYFGDRILSRDENGTDKAKSLHRLFPNNPGMVVIIDDRADVWNYSPYLVRVPVFNFFPGAGDINASFLPKQLEVPAPATAPATTPKDRVENKARVDSEGIPFSVAGKPLPPKPVNSDSGDTTNGVENDLEERMIAMGAGESQEALEERVREQEKIIVAQQTERPLLQQQLTLEKEDDEEEAARSDIPEHSEIQSTEHHKHHRAILNNSDDGLEVVEKNLRRVYEAFYDEYQRSIVKPRGSRVAELKGEKSPRKPRLEGMVPDIAYIMPRIKSETLATCVIVFSGIIPLGMDVETSDFALWVKSFGAQIALNVDKRTTHVIANPDRKTSKVKKAARILHDGGNIQIVTIQWMTECCTRWEHVEEEAYYIDVDDERGTPAPAEELEEEESINGTDEDDAKSPLSIFDMPNDDWDAIQAEIEEFENESDSEGSRASDSESVHSTNSANTEANGTKAVRRKRKRGTESDAELEAGDSDSSVNSTSRLQKRKRRTMERVTSLTNVVNADKESSGLPSPETTGPEEDQGDEFDPQGGGTDLAGDNDQDLEDDMLAQFNAGFEDD</sequence>
<proteinExistence type="predicted"/>
<evidence type="ECO:0000259" key="9">
    <source>
        <dbReference type="PROSITE" id="PS50969"/>
    </source>
</evidence>
<dbReference type="EMBL" id="JAPEUX010000008">
    <property type="protein sequence ID" value="KAJ4346997.1"/>
    <property type="molecule type" value="Genomic_DNA"/>
</dbReference>
<dbReference type="GeneID" id="80914461"/>
<accession>A0A9W8XDV7</accession>
<evidence type="ECO:0000256" key="7">
    <source>
        <dbReference type="SAM" id="MobiDB-lite"/>
    </source>
</evidence>
<comment type="subcellular location">
    <subcellularLocation>
        <location evidence="1 6">Nucleus</location>
    </subcellularLocation>
</comment>
<feature type="domain" description="BRCT" evidence="8">
    <location>
        <begin position="538"/>
        <end position="636"/>
    </location>
</feature>
<dbReference type="RefSeq" id="XP_056066797.1">
    <property type="nucleotide sequence ID" value="XM_056219670.1"/>
</dbReference>
<keyword evidence="2 6" id="KW-0378">Hydrolase</keyword>
<name>A0A9W8XDV7_9PLEO</name>
<dbReference type="SMART" id="SM00292">
    <property type="entry name" value="BRCT"/>
    <property type="match status" value="1"/>
</dbReference>
<dbReference type="InterPro" id="IPR036420">
    <property type="entry name" value="BRCT_dom_sf"/>
</dbReference>
<dbReference type="EC" id="3.1.3.16" evidence="6"/>
<dbReference type="InterPro" id="IPR001357">
    <property type="entry name" value="BRCT_dom"/>
</dbReference>
<feature type="compositionally biased region" description="Polar residues" evidence="7">
    <location>
        <begin position="741"/>
        <end position="750"/>
    </location>
</feature>
<dbReference type="InterPro" id="IPR004274">
    <property type="entry name" value="FCP1_dom"/>
</dbReference>
<dbReference type="AlphaFoldDB" id="A0A9W8XDV7"/>
<feature type="compositionally biased region" description="Acidic residues" evidence="7">
    <location>
        <begin position="785"/>
        <end position="795"/>
    </location>
</feature>
<dbReference type="GO" id="GO:0005634">
    <property type="term" value="C:nucleus"/>
    <property type="evidence" value="ECO:0007669"/>
    <property type="project" value="UniProtKB-SubCell"/>
</dbReference>
<feature type="region of interest" description="Disordered" evidence="7">
    <location>
        <begin position="689"/>
        <end position="826"/>
    </location>
</feature>
<feature type="compositionally biased region" description="Acidic residues" evidence="7">
    <location>
        <begin position="805"/>
        <end position="815"/>
    </location>
</feature>
<feature type="region of interest" description="Disordered" evidence="7">
    <location>
        <begin position="438"/>
        <end position="473"/>
    </location>
</feature>
<dbReference type="InterPro" id="IPR011947">
    <property type="entry name" value="FCP1_euk"/>
</dbReference>
<dbReference type="Pfam" id="PF03031">
    <property type="entry name" value="NIF"/>
    <property type="match status" value="1"/>
</dbReference>
<dbReference type="Pfam" id="PF00533">
    <property type="entry name" value="BRCT"/>
    <property type="match status" value="1"/>
</dbReference>
<dbReference type="SMART" id="SM00577">
    <property type="entry name" value="CPDc"/>
    <property type="match status" value="1"/>
</dbReference>
<dbReference type="PROSITE" id="PS50969">
    <property type="entry name" value="FCP1"/>
    <property type="match status" value="1"/>
</dbReference>
<feature type="compositionally biased region" description="Basic and acidic residues" evidence="7">
    <location>
        <begin position="696"/>
        <end position="705"/>
    </location>
</feature>
<evidence type="ECO:0000313" key="11">
    <source>
        <dbReference type="Proteomes" id="UP001140513"/>
    </source>
</evidence>
<evidence type="ECO:0000256" key="6">
    <source>
        <dbReference type="RuleBase" id="RU366066"/>
    </source>
</evidence>
<feature type="region of interest" description="Disordered" evidence="7">
    <location>
        <begin position="637"/>
        <end position="675"/>
    </location>
</feature>
<dbReference type="GO" id="GO:0008420">
    <property type="term" value="F:RNA polymerase II CTD heptapeptide repeat phosphatase activity"/>
    <property type="evidence" value="ECO:0007669"/>
    <property type="project" value="UniProtKB-UniRule"/>
</dbReference>